<feature type="transmembrane region" description="Helical" evidence="1">
    <location>
        <begin position="75"/>
        <end position="94"/>
    </location>
</feature>
<dbReference type="KEGG" id="ppd:Ppro_2165"/>
<accession>A1AR03</accession>
<feature type="transmembrane region" description="Helical" evidence="1">
    <location>
        <begin position="169"/>
        <end position="187"/>
    </location>
</feature>
<evidence type="ECO:0000313" key="3">
    <source>
        <dbReference type="Proteomes" id="UP000006732"/>
    </source>
</evidence>
<organism evidence="2 3">
    <name type="scientific">Pelobacter propionicus (strain DSM 2379 / NBRC 103807 / OttBd1)</name>
    <dbReference type="NCBI Taxonomy" id="338966"/>
    <lineage>
        <taxon>Bacteria</taxon>
        <taxon>Pseudomonadati</taxon>
        <taxon>Thermodesulfobacteriota</taxon>
        <taxon>Desulfuromonadia</taxon>
        <taxon>Desulfuromonadales</taxon>
        <taxon>Desulfuromonadaceae</taxon>
        <taxon>Pelobacter</taxon>
    </lineage>
</organism>
<keyword evidence="3" id="KW-1185">Reference proteome</keyword>
<dbReference type="STRING" id="338966.Ppro_2165"/>
<gene>
    <name evidence="2" type="ordered locus">Ppro_2165</name>
</gene>
<feature type="transmembrane region" description="Helical" evidence="1">
    <location>
        <begin position="21"/>
        <end position="47"/>
    </location>
</feature>
<evidence type="ECO:0008006" key="4">
    <source>
        <dbReference type="Google" id="ProtNLM"/>
    </source>
</evidence>
<keyword evidence="1" id="KW-0472">Membrane</keyword>
<dbReference type="HOGENOM" id="CLU_102452_0_0_7"/>
<sequence>MVPKKLRTSGEIDMLIPRTALPPLPVCAAICAPAFAILLCTALASILGEIQPAFFCRDAMATLEAHPLTGVQSNIGVLIWCATAAVCIFSHGILRYECGVGDGESSFFLCSGLFTALLALDDLFLVHDDLLHRYLGSWAYGKALYVAYGLFMVWYVVRFQNLLLRSEYVLLLVALLFFGTALVIDFFDDLWISPWRIFWEDGFKLTGIITWCGYLTRACFQAIRSRLKAEGGVGGF</sequence>
<name>A1AR03_PELPD</name>
<proteinExistence type="predicted"/>
<dbReference type="AlphaFoldDB" id="A1AR03"/>
<evidence type="ECO:0000313" key="2">
    <source>
        <dbReference type="EMBL" id="ABK99773.1"/>
    </source>
</evidence>
<evidence type="ECO:0000256" key="1">
    <source>
        <dbReference type="SAM" id="Phobius"/>
    </source>
</evidence>
<reference evidence="2 3" key="1">
    <citation type="submission" date="2006-10" db="EMBL/GenBank/DDBJ databases">
        <title>Complete sequence of chromosome of Pelobacter propionicus DSM 2379.</title>
        <authorList>
            <consortium name="US DOE Joint Genome Institute"/>
            <person name="Copeland A."/>
            <person name="Lucas S."/>
            <person name="Lapidus A."/>
            <person name="Barry K."/>
            <person name="Detter J.C."/>
            <person name="Glavina del Rio T."/>
            <person name="Hammon N."/>
            <person name="Israni S."/>
            <person name="Dalin E."/>
            <person name="Tice H."/>
            <person name="Pitluck S."/>
            <person name="Saunders E."/>
            <person name="Brettin T."/>
            <person name="Bruce D."/>
            <person name="Han C."/>
            <person name="Tapia R."/>
            <person name="Schmutz J."/>
            <person name="Larimer F."/>
            <person name="Land M."/>
            <person name="Hauser L."/>
            <person name="Kyrpides N."/>
            <person name="Kim E."/>
            <person name="Lovley D."/>
            <person name="Richardson P."/>
        </authorList>
    </citation>
    <scope>NUCLEOTIDE SEQUENCE [LARGE SCALE GENOMIC DNA]</scope>
    <source>
        <strain evidence="3">DSM 2379 / NBRC 103807 / OttBd1</strain>
    </source>
</reference>
<dbReference type="Proteomes" id="UP000006732">
    <property type="component" value="Chromosome"/>
</dbReference>
<feature type="transmembrane region" description="Helical" evidence="1">
    <location>
        <begin position="138"/>
        <end position="157"/>
    </location>
</feature>
<protein>
    <recommendedName>
        <fullName evidence="4">Oxidase</fullName>
    </recommendedName>
</protein>
<keyword evidence="1" id="KW-1133">Transmembrane helix</keyword>
<feature type="transmembrane region" description="Helical" evidence="1">
    <location>
        <begin position="106"/>
        <end position="126"/>
    </location>
</feature>
<dbReference type="EMBL" id="CP000482">
    <property type="protein sequence ID" value="ABK99773.1"/>
    <property type="molecule type" value="Genomic_DNA"/>
</dbReference>
<keyword evidence="1" id="KW-0812">Transmembrane</keyword>